<evidence type="ECO:0000313" key="1">
    <source>
        <dbReference type="EMBL" id="KAK1861395.1"/>
    </source>
</evidence>
<dbReference type="Proteomes" id="UP000798662">
    <property type="component" value="Chromosome 1"/>
</dbReference>
<proteinExistence type="predicted"/>
<organism evidence="1 2">
    <name type="scientific">Pyropia yezoensis</name>
    <name type="common">Susabi-nori</name>
    <name type="synonym">Porphyra yezoensis</name>
    <dbReference type="NCBI Taxonomy" id="2788"/>
    <lineage>
        <taxon>Eukaryota</taxon>
        <taxon>Rhodophyta</taxon>
        <taxon>Bangiophyceae</taxon>
        <taxon>Bangiales</taxon>
        <taxon>Bangiaceae</taxon>
        <taxon>Pyropia</taxon>
    </lineage>
</organism>
<protein>
    <submittedName>
        <fullName evidence="1">Uncharacterized protein</fullName>
    </submittedName>
</protein>
<comment type="caution">
    <text evidence="1">The sequence shown here is derived from an EMBL/GenBank/DDBJ whole genome shotgun (WGS) entry which is preliminary data.</text>
</comment>
<sequence>MMSDTPPAVSASTLTTERSGSTASRSAPSVEGGVLHAQVPAGRVISPAAGVGEAVARGVAPLRAELQRVSTTLGELVDLINHPRMGHETLAHGHEGVVMAMTVVRGDMSKAFEDLRVKFEDVRTVVSGGLLSSDKDDAFIKINEIKRPSRARLVERVGPTSVSRVVSLSTALSWLEYVSVSAGVLGTDDASASEWLLGYADLPTRKGTSAVKNVRRGTPIMRVKGHAMHQWKEVVTAAYLSSLGMTRESITAAIAQHLLTNMGYLVSVRGFPAILRGTEAFLLLLGAGERVVQPTNAGDRKTINCTMGHVALVCSFVRVVLEVAAGLRPFRGGVGEGIHDVWVEELPRVDNELPRDAAEHDGLRLVDGADLCRAEVPEDGDDDSPAEGDGGDDGNGANYSAGAQ</sequence>
<dbReference type="EMBL" id="CM020618">
    <property type="protein sequence ID" value="KAK1861395.1"/>
    <property type="molecule type" value="Genomic_DNA"/>
</dbReference>
<accession>A0ACC3BUH4</accession>
<keyword evidence="2" id="KW-1185">Reference proteome</keyword>
<evidence type="ECO:0000313" key="2">
    <source>
        <dbReference type="Proteomes" id="UP000798662"/>
    </source>
</evidence>
<gene>
    <name evidence="1" type="ORF">I4F81_003979</name>
</gene>
<name>A0ACC3BUH4_PYRYE</name>
<reference evidence="1" key="1">
    <citation type="submission" date="2019-11" db="EMBL/GenBank/DDBJ databases">
        <title>Nori genome reveals adaptations in red seaweeds to the harsh intertidal environment.</title>
        <authorList>
            <person name="Wang D."/>
            <person name="Mao Y."/>
        </authorList>
    </citation>
    <scope>NUCLEOTIDE SEQUENCE</scope>
    <source>
        <tissue evidence="1">Gametophyte</tissue>
    </source>
</reference>